<dbReference type="PANTHER" id="PTHR33672">
    <property type="entry name" value="YCF3-INTERACTING PROTEIN 1, CHLOROPLASTIC"/>
    <property type="match status" value="1"/>
</dbReference>
<dbReference type="PROSITE" id="PS50004">
    <property type="entry name" value="C2"/>
    <property type="match status" value="1"/>
</dbReference>
<reference evidence="3 4" key="1">
    <citation type="journal article" date="2019" name="Nat. Plants">
        <title>Genome sequencing of Musa balbisiana reveals subgenome evolution and function divergence in polyploid bananas.</title>
        <authorList>
            <person name="Yao X."/>
        </authorList>
    </citation>
    <scope>NUCLEOTIDE SEQUENCE [LARGE SCALE GENOMIC DNA]</scope>
    <source>
        <strain evidence="4">cv. DH-PKW</strain>
        <tissue evidence="3">Leaves</tissue>
    </source>
</reference>
<gene>
    <name evidence="3" type="ORF">C4D60_Mb01t13640</name>
</gene>
<evidence type="ECO:0000259" key="2">
    <source>
        <dbReference type="PROSITE" id="PS50004"/>
    </source>
</evidence>
<protein>
    <recommendedName>
        <fullName evidence="2">C2 domain-containing protein</fullName>
    </recommendedName>
</protein>
<comment type="caution">
    <text evidence="3">The sequence shown here is derived from an EMBL/GenBank/DDBJ whole genome shotgun (WGS) entry which is preliminary data.</text>
</comment>
<dbReference type="Pfam" id="PF00168">
    <property type="entry name" value="C2"/>
    <property type="match status" value="1"/>
</dbReference>
<dbReference type="InterPro" id="IPR035892">
    <property type="entry name" value="C2_domain_sf"/>
</dbReference>
<dbReference type="GO" id="GO:0048564">
    <property type="term" value="P:photosystem I assembly"/>
    <property type="evidence" value="ECO:0007669"/>
    <property type="project" value="InterPro"/>
</dbReference>
<proteinExistence type="predicted"/>
<feature type="domain" description="C2" evidence="2">
    <location>
        <begin position="1"/>
        <end position="134"/>
    </location>
</feature>
<dbReference type="AlphaFoldDB" id="A0A4S8JNB8"/>
<name>A0A4S8JNB8_MUSBA</name>
<organism evidence="3 4">
    <name type="scientific">Musa balbisiana</name>
    <name type="common">Banana</name>
    <dbReference type="NCBI Taxonomy" id="52838"/>
    <lineage>
        <taxon>Eukaryota</taxon>
        <taxon>Viridiplantae</taxon>
        <taxon>Streptophyta</taxon>
        <taxon>Embryophyta</taxon>
        <taxon>Tracheophyta</taxon>
        <taxon>Spermatophyta</taxon>
        <taxon>Magnoliopsida</taxon>
        <taxon>Liliopsida</taxon>
        <taxon>Zingiberales</taxon>
        <taxon>Musaceae</taxon>
        <taxon>Musa</taxon>
    </lineage>
</organism>
<accession>A0A4S8JNB8</accession>
<evidence type="ECO:0000313" key="3">
    <source>
        <dbReference type="EMBL" id="THU63239.1"/>
    </source>
</evidence>
<evidence type="ECO:0000256" key="1">
    <source>
        <dbReference type="SAM" id="MobiDB-lite"/>
    </source>
</evidence>
<dbReference type="Gene3D" id="2.60.40.150">
    <property type="entry name" value="C2 domain"/>
    <property type="match status" value="1"/>
</dbReference>
<sequence length="338" mass="37241">MDPRRRKAERVEHLLGLLKVRVLRGVNLAYRDARGSDPYVVLRMGSQVVVFLLPPPLITSRSKVKTGVKKKNVNPEWNEELTLSVSDHIQPIKLCAKTNEPQESLSMPKSPKCLSCSLPCSTTSSKTRPNTHVSPSHTVSLSNCVGRPCAIQRQRDDGDLVVDDVGHGERFRCGCLFLLALSHKKKHALPHVSGSQVAMEANQDGQESTGTTSRAASLEKFECESWSSSAILDGDGDGDGDDVQSYFDLPLELIRSSRNGANSPVKAAFVFESDRKGSLKRSMSKLAPRKSHELSNRHVKFSTSPASYPTSPSSYCIISPRMQKAREEFHAFLEARNA</sequence>
<evidence type="ECO:0000313" key="4">
    <source>
        <dbReference type="Proteomes" id="UP000317650"/>
    </source>
</evidence>
<dbReference type="PANTHER" id="PTHR33672:SF24">
    <property type="entry name" value="OS01G0798600 PROTEIN"/>
    <property type="match status" value="1"/>
</dbReference>
<dbReference type="Proteomes" id="UP000317650">
    <property type="component" value="Chromosome 1"/>
</dbReference>
<keyword evidence="4" id="KW-1185">Reference proteome</keyword>
<dbReference type="GO" id="GO:0080183">
    <property type="term" value="P:response to photooxidative stress"/>
    <property type="evidence" value="ECO:0007669"/>
    <property type="project" value="InterPro"/>
</dbReference>
<dbReference type="STRING" id="52838.A0A4S8JNB8"/>
<dbReference type="GO" id="GO:0009535">
    <property type="term" value="C:chloroplast thylakoid membrane"/>
    <property type="evidence" value="ECO:0007669"/>
    <property type="project" value="InterPro"/>
</dbReference>
<dbReference type="InterPro" id="IPR000008">
    <property type="entry name" value="C2_dom"/>
</dbReference>
<feature type="compositionally biased region" description="Low complexity" evidence="1">
    <location>
        <begin position="302"/>
        <end position="311"/>
    </location>
</feature>
<dbReference type="SUPFAM" id="SSF49562">
    <property type="entry name" value="C2 domain (Calcium/lipid-binding domain, CaLB)"/>
    <property type="match status" value="1"/>
</dbReference>
<dbReference type="SMART" id="SM00239">
    <property type="entry name" value="C2"/>
    <property type="match status" value="1"/>
</dbReference>
<feature type="region of interest" description="Disordered" evidence="1">
    <location>
        <begin position="281"/>
        <end position="311"/>
    </location>
</feature>
<dbReference type="EMBL" id="PYDT01000004">
    <property type="protein sequence ID" value="THU63239.1"/>
    <property type="molecule type" value="Genomic_DNA"/>
</dbReference>
<dbReference type="InterPro" id="IPR040340">
    <property type="entry name" value="CEST/Y3IP1"/>
</dbReference>